<dbReference type="SUPFAM" id="SSF52540">
    <property type="entry name" value="P-loop containing nucleoside triphosphate hydrolases"/>
    <property type="match status" value="1"/>
</dbReference>
<protein>
    <submittedName>
        <fullName evidence="3">Uncharacterized protein</fullName>
    </submittedName>
</protein>
<evidence type="ECO:0000259" key="1">
    <source>
        <dbReference type="Pfam" id="PF01637"/>
    </source>
</evidence>
<dbReference type="Gene3D" id="3.40.50.300">
    <property type="entry name" value="P-loop containing nucleotide triphosphate hydrolases"/>
    <property type="match status" value="1"/>
</dbReference>
<comment type="caution">
    <text evidence="3">The sequence shown here is derived from an EMBL/GenBank/DDBJ whole genome shotgun (WGS) entry which is preliminary data.</text>
</comment>
<dbReference type="AlphaFoldDB" id="D4S0P6"/>
<organism evidence="3 4">
    <name type="scientific">Eshraghiella crossota DSM 2876</name>
    <dbReference type="NCBI Taxonomy" id="511680"/>
    <lineage>
        <taxon>Bacteria</taxon>
        <taxon>Bacillati</taxon>
        <taxon>Bacillota</taxon>
        <taxon>Clostridia</taxon>
        <taxon>Lachnospirales</taxon>
        <taxon>Lachnospiraceae</taxon>
        <taxon>Eshraghiella</taxon>
    </lineage>
</organism>
<dbReference type="Pfam" id="PF03008">
    <property type="entry name" value="DUF234"/>
    <property type="match status" value="1"/>
</dbReference>
<dbReference type="RefSeq" id="WP_005603392.1">
    <property type="nucleotide sequence ID" value="NZ_GG663524.1"/>
</dbReference>
<dbReference type="GeneID" id="98918110"/>
<evidence type="ECO:0000313" key="3">
    <source>
        <dbReference type="EMBL" id="EFF68394.1"/>
    </source>
</evidence>
<name>D4S0P6_9FIRM</name>
<dbReference type="STRING" id="45851.BHV86_09475"/>
<dbReference type="HOGENOM" id="CLU_041137_3_0_9"/>
<dbReference type="GO" id="GO:0005524">
    <property type="term" value="F:ATP binding"/>
    <property type="evidence" value="ECO:0007669"/>
    <property type="project" value="InterPro"/>
</dbReference>
<gene>
    <name evidence="3" type="ORF">BUTYVIB_01665</name>
</gene>
<keyword evidence="4" id="KW-1185">Reference proteome</keyword>
<dbReference type="EMBL" id="ABWN01000030">
    <property type="protein sequence ID" value="EFF68394.1"/>
    <property type="molecule type" value="Genomic_DNA"/>
</dbReference>
<proteinExistence type="predicted"/>
<dbReference type="Proteomes" id="UP000006238">
    <property type="component" value="Unassembled WGS sequence"/>
</dbReference>
<dbReference type="InterPro" id="IPR004256">
    <property type="entry name" value="DUF234"/>
</dbReference>
<dbReference type="InterPro" id="IPR027417">
    <property type="entry name" value="P-loop_NTPase"/>
</dbReference>
<feature type="domain" description="ATPase" evidence="1">
    <location>
        <begin position="4"/>
        <end position="185"/>
    </location>
</feature>
<dbReference type="InterPro" id="IPR011579">
    <property type="entry name" value="ATPase_dom"/>
</dbReference>
<accession>D4S0P6</accession>
<dbReference type="PANTHER" id="PTHR34704:SF1">
    <property type="entry name" value="ATPASE"/>
    <property type="match status" value="1"/>
</dbReference>
<dbReference type="eggNOG" id="COG1672">
    <property type="taxonomic scope" value="Bacteria"/>
</dbReference>
<feature type="domain" description="DUF234" evidence="2">
    <location>
        <begin position="297"/>
        <end position="378"/>
    </location>
</feature>
<evidence type="ECO:0000313" key="4">
    <source>
        <dbReference type="Proteomes" id="UP000006238"/>
    </source>
</evidence>
<dbReference type="PANTHER" id="PTHR34704">
    <property type="entry name" value="ATPASE"/>
    <property type="match status" value="1"/>
</dbReference>
<dbReference type="Pfam" id="PF01637">
    <property type="entry name" value="ATPase_2"/>
    <property type="match status" value="1"/>
</dbReference>
<reference evidence="3 4" key="1">
    <citation type="submission" date="2010-02" db="EMBL/GenBank/DDBJ databases">
        <authorList>
            <person name="Weinstock G."/>
            <person name="Sodergren E."/>
            <person name="Clifton S."/>
            <person name="Fulton L."/>
            <person name="Fulton B."/>
            <person name="Courtney L."/>
            <person name="Fronick C."/>
            <person name="Harrison M."/>
            <person name="Strong C."/>
            <person name="Farmer C."/>
            <person name="Delahaunty K."/>
            <person name="Markovic C."/>
            <person name="Hall O."/>
            <person name="Minx P."/>
            <person name="Tomlinson C."/>
            <person name="Mitreva M."/>
            <person name="Nelson J."/>
            <person name="Hou S."/>
            <person name="Wollam A."/>
            <person name="Pepin K.H."/>
            <person name="Johnson M."/>
            <person name="Bhonagiri V."/>
            <person name="Zhang X."/>
            <person name="Suruliraj S."/>
            <person name="Warren W."/>
            <person name="Chinwalla A."/>
            <person name="Mardis E.R."/>
            <person name="Wilson R.K."/>
        </authorList>
    </citation>
    <scope>NUCLEOTIDE SEQUENCE [LARGE SCALE GENOMIC DNA]</scope>
    <source>
        <strain evidence="3 4">DSM 2876</strain>
    </source>
</reference>
<sequence length="437" mass="51099">MIGREDQLKSLNQNYVSSKSNLTILYGRHGTGKTTLIKEFIKDKKSFYYKAVPADDFEQNGMFGRAAGVESDSYYEIMKTLRDRGIMLFVVEEFHNIIKTDSDFMSDVSRLVRDESKVMVILSCSSVAWVENSMVKAMGNYAFNINAFMKLKEFSYSDFINRFHNTEPRELLYIYAITGGNPGYVDRWNENISIKENICRLFLTDKGAWYKEALNYVKDEFREISVYNTILSCLAMGRNKLNDIHEYTGYGRDKISVYLKNLIAREIVEKIFSYDVFGNENTRKGLYRIQDSFIEFWYRYIYQDWSRIDVTEPYEFYDSHIEDRLEEFVKNAFIRIAGEMLEILGDMHKLPFEAVRKGSWYGKNGDIHLIFEDKDGNGIIGQVYVDDRKVCMEDFDRLRENVQLAGINGRFYYLFSINGFSDDLKADNIATIGIEEL</sequence>
<evidence type="ECO:0000259" key="2">
    <source>
        <dbReference type="Pfam" id="PF03008"/>
    </source>
</evidence>